<sequence>MADTPSSKVTVTYWDPSSLFPLIEPQLRSRLPLRNLHWKSPTRPLRSISSLDIELVPFTGYNPPAPLQPSHNPTPSTTELPDVHRIRSSETGGSVSRTSMSPARGATPAPRATRHQIPGLRQTPYLKVFILRCDDNDTYKATSRKQVREWISSHASHTGIPSSHHATGAATIPTATGTTKDAGAATAHDAFEWLIIHVLLPNTPAAQQPRNSSAAATNKSWIKGSQTLLEKLRVDFNPTGKHARDRIVQLRVPHDHPDLSTLSPPVPPPIPNSTPITDPPHEVEAEWSDLITKFKSQILLSFDARVSQYEDDVREKDAMRSLPGWNFCTFFVLKEGLARAFESVGLVEDALAIYDELECGLESVVRDGGVGVGGFEPWTPEIQEWLLLAGTLRKSLLDNSEPIHITGFSDRPLVSSQRKAYREMILGSIISVYDFRTYVFSRQLTLLLRLSASSTIDGSEDLNPLGELCARAILFITSTARVLRRDLWAAWKQLLASPDAEDNGLLRRPVAEKIIDAIVLSWEYAVATQILVETQTATLPKFPPTTQVEPEAAEGEERPKSEEVEGKRPPFPKRTSSLPGTPVDGGFPGPRIGHHLPTQATQQQVQAALKAGLESLASGRGQLLGMVMGVLEKVAVRKGWVGGGGWFGVEKREGGMEEVSLEDKEEKPLPEEPEDGEEDKVVVLLDELLRKECETEGGLCYLFEEASRRAIKHFTLASRHKWAMRTRTQLVAVKFHRGDYAGAAASLDDLIAFYGSQGWDIIETTLLVVQAKCQQQLGHKEEYLKVILRLLAKSAAAEKLKLEVRSGVVGGAVDDEGIDVHGYVGEVETLAREIGEEVEMDLRMFCDAVRVERWPEHAQGRDGYVMELKLWYLLEEAMTVEKVQVRMVDVEGVSRDVVLEAGEVVLKRGECSVRVGTNTTVEGSFTPASIVLKMAKLAFVLPILPPQSALTDLGSVPKKDRSYFYPSASSLQVKLEMPKQIRLDKPRNLELVIKTGRNEISKGELRIKSATAGLRLMTGDLTVDDGVEIKRTVTPGVISIGKLDSEKEYRVGVRFTAENEALDLALKVEVEYETHQGTFLHLAFPKTQMALALAVNVHDIFKANALYSKFAITPSHSGLPLRVLSTQLQENETFACTTGAGVKEQDVVVFSRLPGNFIWRISKKRAFLAARKEEKLGFEVRFRTIREELEWGVERLLSRHLGREGLEAQMPLLLPGVMHALEALDPASLELAALSSGLQTAQLGFPWAETLAGVPTALADRLTPVLKAWLEKYPYLPLPPYEEEEGLEEPPVRSLVIPLDVPTLPLLFSADIKLLPPYDTKPILTTGDALPARVHLAVSTQWANPPPREGVRSGELILPVVTVLGVEGIEEEEEGEERKEEGGAGGEVSLVVPKLGGKEGEKKPVEELAWEVNLVSAAKTVRVCPDVRSTVVAIEGGDS</sequence>
<feature type="region of interest" description="Disordered" evidence="1">
    <location>
        <begin position="64"/>
        <end position="118"/>
    </location>
</feature>
<feature type="domain" description="TRAPPC10/Trs130 N-terminal" evidence="2">
    <location>
        <begin position="116"/>
        <end position="154"/>
    </location>
</feature>
<protein>
    <recommendedName>
        <fullName evidence="6">Trafficking protein particle complex subunit 10</fullName>
    </recommendedName>
</protein>
<feature type="compositionally biased region" description="Basic and acidic residues" evidence="1">
    <location>
        <begin position="555"/>
        <end position="568"/>
    </location>
</feature>
<feature type="domain" description="DUF7077" evidence="3">
    <location>
        <begin position="969"/>
        <end position="1082"/>
    </location>
</feature>
<dbReference type="InterPro" id="IPR056913">
    <property type="entry name" value="TRAPPC10/Trs130_N"/>
</dbReference>
<dbReference type="EMBL" id="ML119732">
    <property type="protein sequence ID" value="RPA77111.1"/>
    <property type="molecule type" value="Genomic_DNA"/>
</dbReference>
<feature type="compositionally biased region" description="Polar residues" evidence="1">
    <location>
        <begin position="89"/>
        <end position="101"/>
    </location>
</feature>
<evidence type="ECO:0000313" key="5">
    <source>
        <dbReference type="Proteomes" id="UP000275078"/>
    </source>
</evidence>
<dbReference type="OrthoDB" id="10256906at2759"/>
<evidence type="ECO:0000256" key="1">
    <source>
        <dbReference type="SAM" id="MobiDB-lite"/>
    </source>
</evidence>
<feature type="region of interest" description="Disordered" evidence="1">
    <location>
        <begin position="655"/>
        <end position="677"/>
    </location>
</feature>
<keyword evidence="5" id="KW-1185">Reference proteome</keyword>
<feature type="compositionally biased region" description="Low complexity" evidence="1">
    <location>
        <begin position="102"/>
        <end position="111"/>
    </location>
</feature>
<dbReference type="Proteomes" id="UP000275078">
    <property type="component" value="Unassembled WGS sequence"/>
</dbReference>
<dbReference type="InterPro" id="IPR055505">
    <property type="entry name" value="DUF7077"/>
</dbReference>
<dbReference type="Pfam" id="PF23036">
    <property type="entry name" value="TRAPPC10_1st"/>
    <property type="match status" value="2"/>
</dbReference>
<accession>A0A3N4HYV2</accession>
<feature type="compositionally biased region" description="Polar residues" evidence="1">
    <location>
        <begin position="69"/>
        <end position="79"/>
    </location>
</feature>
<organism evidence="4 5">
    <name type="scientific">Ascobolus immersus RN42</name>
    <dbReference type="NCBI Taxonomy" id="1160509"/>
    <lineage>
        <taxon>Eukaryota</taxon>
        <taxon>Fungi</taxon>
        <taxon>Dikarya</taxon>
        <taxon>Ascomycota</taxon>
        <taxon>Pezizomycotina</taxon>
        <taxon>Pezizomycetes</taxon>
        <taxon>Pezizales</taxon>
        <taxon>Ascobolaceae</taxon>
        <taxon>Ascobolus</taxon>
    </lineage>
</organism>
<dbReference type="GO" id="GO:0034498">
    <property type="term" value="P:early endosome to Golgi transport"/>
    <property type="evidence" value="ECO:0007669"/>
    <property type="project" value="TreeGrafter"/>
</dbReference>
<dbReference type="GO" id="GO:0006891">
    <property type="term" value="P:intra-Golgi vesicle-mediated transport"/>
    <property type="evidence" value="ECO:0007669"/>
    <property type="project" value="TreeGrafter"/>
</dbReference>
<dbReference type="Pfam" id="PF23274">
    <property type="entry name" value="DUF7077"/>
    <property type="match status" value="1"/>
</dbReference>
<reference evidence="4 5" key="1">
    <citation type="journal article" date="2018" name="Nat. Ecol. Evol.">
        <title>Pezizomycetes genomes reveal the molecular basis of ectomycorrhizal truffle lifestyle.</title>
        <authorList>
            <person name="Murat C."/>
            <person name="Payen T."/>
            <person name="Noel B."/>
            <person name="Kuo A."/>
            <person name="Morin E."/>
            <person name="Chen J."/>
            <person name="Kohler A."/>
            <person name="Krizsan K."/>
            <person name="Balestrini R."/>
            <person name="Da Silva C."/>
            <person name="Montanini B."/>
            <person name="Hainaut M."/>
            <person name="Levati E."/>
            <person name="Barry K.W."/>
            <person name="Belfiori B."/>
            <person name="Cichocki N."/>
            <person name="Clum A."/>
            <person name="Dockter R.B."/>
            <person name="Fauchery L."/>
            <person name="Guy J."/>
            <person name="Iotti M."/>
            <person name="Le Tacon F."/>
            <person name="Lindquist E.A."/>
            <person name="Lipzen A."/>
            <person name="Malagnac F."/>
            <person name="Mello A."/>
            <person name="Molinier V."/>
            <person name="Miyauchi S."/>
            <person name="Poulain J."/>
            <person name="Riccioni C."/>
            <person name="Rubini A."/>
            <person name="Sitrit Y."/>
            <person name="Splivallo R."/>
            <person name="Traeger S."/>
            <person name="Wang M."/>
            <person name="Zifcakova L."/>
            <person name="Wipf D."/>
            <person name="Zambonelli A."/>
            <person name="Paolocci F."/>
            <person name="Nowrousian M."/>
            <person name="Ottonello S."/>
            <person name="Baldrian P."/>
            <person name="Spatafora J.W."/>
            <person name="Henrissat B."/>
            <person name="Nagy L.G."/>
            <person name="Aury J.M."/>
            <person name="Wincker P."/>
            <person name="Grigoriev I.V."/>
            <person name="Bonfante P."/>
            <person name="Martin F.M."/>
        </authorList>
    </citation>
    <scope>NUCLEOTIDE SEQUENCE [LARGE SCALE GENOMIC DNA]</scope>
    <source>
        <strain evidence="4 5">RN42</strain>
    </source>
</reference>
<feature type="region of interest" description="Disordered" evidence="1">
    <location>
        <begin position="540"/>
        <end position="582"/>
    </location>
</feature>
<dbReference type="GO" id="GO:1990071">
    <property type="term" value="C:TRAPPII protein complex"/>
    <property type="evidence" value="ECO:0007669"/>
    <property type="project" value="InterPro"/>
</dbReference>
<feature type="region of interest" description="Disordered" evidence="1">
    <location>
        <begin position="1368"/>
        <end position="1402"/>
    </location>
</feature>
<dbReference type="GO" id="GO:0005829">
    <property type="term" value="C:cytosol"/>
    <property type="evidence" value="ECO:0007669"/>
    <property type="project" value="GOC"/>
</dbReference>
<dbReference type="PANTHER" id="PTHR13251:SF3">
    <property type="entry name" value="TRAFFICKING PROTEIN PARTICLE COMPLEX SUBUNIT 10"/>
    <property type="match status" value="1"/>
</dbReference>
<evidence type="ECO:0000313" key="4">
    <source>
        <dbReference type="EMBL" id="RPA77111.1"/>
    </source>
</evidence>
<feature type="compositionally biased region" description="Polar residues" evidence="1">
    <location>
        <begin position="153"/>
        <end position="165"/>
    </location>
</feature>
<feature type="domain" description="TRAPPC10/Trs130 N-terminal" evidence="2">
    <location>
        <begin position="283"/>
        <end position="453"/>
    </location>
</feature>
<evidence type="ECO:0000259" key="2">
    <source>
        <dbReference type="Pfam" id="PF23036"/>
    </source>
</evidence>
<proteinExistence type="predicted"/>
<feature type="region of interest" description="Disordered" evidence="1">
    <location>
        <begin position="152"/>
        <end position="183"/>
    </location>
</feature>
<gene>
    <name evidence="4" type="ORF">BJ508DRAFT_379127</name>
</gene>
<dbReference type="PANTHER" id="PTHR13251">
    <property type="entry name" value="EPILEPSY HOLOPROSENCEPHALY CANDIDATE 1/TMEM1"/>
    <property type="match status" value="1"/>
</dbReference>
<dbReference type="STRING" id="1160509.A0A3N4HYV2"/>
<dbReference type="Pfam" id="PF24965">
    <property type="entry name" value="TRS130_4HB"/>
    <property type="match status" value="1"/>
</dbReference>
<dbReference type="InterPro" id="IPR045126">
    <property type="entry name" value="TRAPPC10/Trs130"/>
</dbReference>
<name>A0A3N4HYV2_ASCIM</name>
<feature type="compositionally biased region" description="Low complexity" evidence="1">
    <location>
        <begin position="166"/>
        <end position="183"/>
    </location>
</feature>
<evidence type="ECO:0008006" key="6">
    <source>
        <dbReference type="Google" id="ProtNLM"/>
    </source>
</evidence>
<feature type="compositionally biased region" description="Basic and acidic residues" evidence="1">
    <location>
        <begin position="655"/>
        <end position="670"/>
    </location>
</feature>
<evidence type="ECO:0000259" key="3">
    <source>
        <dbReference type="Pfam" id="PF23274"/>
    </source>
</evidence>